<dbReference type="AlphaFoldDB" id="A0A8K0ULE4"/>
<proteinExistence type="predicted"/>
<feature type="region of interest" description="Disordered" evidence="1">
    <location>
        <begin position="417"/>
        <end position="447"/>
    </location>
</feature>
<sequence length="467" mass="52087">MIAIRVCSTSHFVTPTTRTFHARSYSDAAKPSDHRASSKLFADAAKEEVADEGRPTRLTQLENEHENWMGEERIQDAVLRMLVDKYKPLRSGVVRSAEEKIKLAPPKVTPAIAPSTSEGNHEVTNKQFWASDGARPQNMANVPLLPAIEGHQPWHTTFRAPSHATTSVKYGHIPPPSSRRAVPLSQMDEKALRKERETRKRTEMAGRLSGARESVMDYKLGLGGKTSGVQRRPNPVTMKGWASLVEDRIEKARLEGQFKTLKGRGQPLTHITEEKNPFVAREEFLMNRIVQRNGAAPPWVEIQGELESAVSAFREVVKQSWTRRALRMLTIAQPPALLPKLTLSDVTALRDTEWESREQAYHDSAIDELNSLVRKYNGLAPYAVRRPYYLRSTEIERAYRESGPDILRGIAERVNGPDPLVVRGNTESDGGSGGQGSGGGHDPGWVPLGLGDVLRRWLSKALGRPER</sequence>
<dbReference type="PANTHER" id="PTHR39394">
    <property type="entry name" value="YALI0E31793P"/>
    <property type="match status" value="1"/>
</dbReference>
<protein>
    <recommendedName>
        <fullName evidence="2">DnaJ homologue subfamily C member 28 conserved domain-containing protein</fullName>
    </recommendedName>
</protein>
<dbReference type="Pfam" id="PF09350">
    <property type="entry name" value="DJC28_CD"/>
    <property type="match status" value="1"/>
</dbReference>
<dbReference type="EMBL" id="JAEVFJ010000023">
    <property type="protein sequence ID" value="KAH8096641.1"/>
    <property type="molecule type" value="Genomic_DNA"/>
</dbReference>
<feature type="compositionally biased region" description="Gly residues" evidence="1">
    <location>
        <begin position="430"/>
        <end position="442"/>
    </location>
</feature>
<comment type="caution">
    <text evidence="3">The sequence shown here is derived from an EMBL/GenBank/DDBJ whole genome shotgun (WGS) entry which is preliminary data.</text>
</comment>
<dbReference type="Proteomes" id="UP000813824">
    <property type="component" value="Unassembled WGS sequence"/>
</dbReference>
<organism evidence="3 4">
    <name type="scientific">Cristinia sonorae</name>
    <dbReference type="NCBI Taxonomy" id="1940300"/>
    <lineage>
        <taxon>Eukaryota</taxon>
        <taxon>Fungi</taxon>
        <taxon>Dikarya</taxon>
        <taxon>Basidiomycota</taxon>
        <taxon>Agaricomycotina</taxon>
        <taxon>Agaricomycetes</taxon>
        <taxon>Agaricomycetidae</taxon>
        <taxon>Agaricales</taxon>
        <taxon>Pleurotineae</taxon>
        <taxon>Stephanosporaceae</taxon>
        <taxon>Cristinia</taxon>
    </lineage>
</organism>
<gene>
    <name evidence="3" type="ORF">BXZ70DRAFT_896054</name>
</gene>
<accession>A0A8K0ULE4</accession>
<name>A0A8K0ULE4_9AGAR</name>
<keyword evidence="4" id="KW-1185">Reference proteome</keyword>
<dbReference type="OrthoDB" id="547796at2759"/>
<evidence type="ECO:0000256" key="1">
    <source>
        <dbReference type="SAM" id="MobiDB-lite"/>
    </source>
</evidence>
<feature type="domain" description="DnaJ homologue subfamily C member 28 conserved" evidence="2">
    <location>
        <begin position="244"/>
        <end position="314"/>
    </location>
</feature>
<evidence type="ECO:0000313" key="4">
    <source>
        <dbReference type="Proteomes" id="UP000813824"/>
    </source>
</evidence>
<feature type="region of interest" description="Disordered" evidence="1">
    <location>
        <begin position="166"/>
        <end position="185"/>
    </location>
</feature>
<dbReference type="PANTHER" id="PTHR39394:SF1">
    <property type="entry name" value="DNAJ HOMOLOGUE SUBFAMILY C MEMBER 28 CONSERVED DOMAIN-CONTAINING PROTEIN"/>
    <property type="match status" value="1"/>
</dbReference>
<evidence type="ECO:0000313" key="3">
    <source>
        <dbReference type="EMBL" id="KAH8096641.1"/>
    </source>
</evidence>
<reference evidence="3" key="1">
    <citation type="journal article" date="2021" name="New Phytol.">
        <title>Evolutionary innovations through gain and loss of genes in the ectomycorrhizal Boletales.</title>
        <authorList>
            <person name="Wu G."/>
            <person name="Miyauchi S."/>
            <person name="Morin E."/>
            <person name="Kuo A."/>
            <person name="Drula E."/>
            <person name="Varga T."/>
            <person name="Kohler A."/>
            <person name="Feng B."/>
            <person name="Cao Y."/>
            <person name="Lipzen A."/>
            <person name="Daum C."/>
            <person name="Hundley H."/>
            <person name="Pangilinan J."/>
            <person name="Johnson J."/>
            <person name="Barry K."/>
            <person name="LaButti K."/>
            <person name="Ng V."/>
            <person name="Ahrendt S."/>
            <person name="Min B."/>
            <person name="Choi I.G."/>
            <person name="Park H."/>
            <person name="Plett J.M."/>
            <person name="Magnuson J."/>
            <person name="Spatafora J.W."/>
            <person name="Nagy L.G."/>
            <person name="Henrissat B."/>
            <person name="Grigoriev I.V."/>
            <person name="Yang Z.L."/>
            <person name="Xu J."/>
            <person name="Martin F.M."/>
        </authorList>
    </citation>
    <scope>NUCLEOTIDE SEQUENCE</scope>
    <source>
        <strain evidence="3">KKN 215</strain>
    </source>
</reference>
<dbReference type="InterPro" id="IPR018961">
    <property type="entry name" value="DnaJ_homolog_subfam-C_membr-28"/>
</dbReference>
<evidence type="ECO:0000259" key="2">
    <source>
        <dbReference type="Pfam" id="PF09350"/>
    </source>
</evidence>